<protein>
    <submittedName>
        <fullName evidence="1">Uncharacterized protein</fullName>
    </submittedName>
</protein>
<keyword evidence="2" id="KW-1185">Reference proteome</keyword>
<dbReference type="InParanoid" id="D7FY74"/>
<dbReference type="eggNOG" id="ENOG502S42B">
    <property type="taxonomic scope" value="Eukaryota"/>
</dbReference>
<dbReference type="EMBL" id="FN649750">
    <property type="protein sequence ID" value="CBJ26513.1"/>
    <property type="molecule type" value="Genomic_DNA"/>
</dbReference>
<gene>
    <name evidence="1" type="ORF">Esi_0034_0071</name>
</gene>
<name>D7FY74_ECTSI</name>
<dbReference type="AlphaFoldDB" id="D7FY74"/>
<evidence type="ECO:0000313" key="2">
    <source>
        <dbReference type="Proteomes" id="UP000002630"/>
    </source>
</evidence>
<dbReference type="OrthoDB" id="72596at2759"/>
<sequence>MSSALAQLSSDAELSVGSVQDALTCNVTLYDQWYDSPYSGALLEDLVDFWIFPDAELTNGQALEVVSSTCRVMMDTLRLDRAGRNGPVQDKYIYDVMCANECTLSDSIREEAMELSSCTCLELSTQPSNPIYHTEGDWCVENSGRILCETFGQCGAWNCRISDFMCPRYEYNKQTVPHRGKGDCSGAKRAGGRGSREYATTVIPPLSVAVFIAAAVSRFGL</sequence>
<evidence type="ECO:0000313" key="1">
    <source>
        <dbReference type="EMBL" id="CBJ26513.1"/>
    </source>
</evidence>
<dbReference type="Proteomes" id="UP000002630">
    <property type="component" value="Linkage Group LG25"/>
</dbReference>
<organism evidence="1 2">
    <name type="scientific">Ectocarpus siliculosus</name>
    <name type="common">Brown alga</name>
    <name type="synonym">Conferva siliculosa</name>
    <dbReference type="NCBI Taxonomy" id="2880"/>
    <lineage>
        <taxon>Eukaryota</taxon>
        <taxon>Sar</taxon>
        <taxon>Stramenopiles</taxon>
        <taxon>Ochrophyta</taxon>
        <taxon>PX clade</taxon>
        <taxon>Phaeophyceae</taxon>
        <taxon>Ectocarpales</taxon>
        <taxon>Ectocarpaceae</taxon>
        <taxon>Ectocarpus</taxon>
    </lineage>
</organism>
<accession>D7FY74</accession>
<proteinExistence type="predicted"/>
<reference evidence="1 2" key="1">
    <citation type="journal article" date="2010" name="Nature">
        <title>The Ectocarpus genome and the independent evolution of multicellularity in brown algae.</title>
        <authorList>
            <person name="Cock J.M."/>
            <person name="Sterck L."/>
            <person name="Rouze P."/>
            <person name="Scornet D."/>
            <person name="Allen A.E."/>
            <person name="Amoutzias G."/>
            <person name="Anthouard V."/>
            <person name="Artiguenave F."/>
            <person name="Aury J.M."/>
            <person name="Badger J.H."/>
            <person name="Beszteri B."/>
            <person name="Billiau K."/>
            <person name="Bonnet E."/>
            <person name="Bothwell J.H."/>
            <person name="Bowler C."/>
            <person name="Boyen C."/>
            <person name="Brownlee C."/>
            <person name="Carrano C.J."/>
            <person name="Charrier B."/>
            <person name="Cho G.Y."/>
            <person name="Coelho S.M."/>
            <person name="Collen J."/>
            <person name="Corre E."/>
            <person name="Da Silva C."/>
            <person name="Delage L."/>
            <person name="Delaroque N."/>
            <person name="Dittami S.M."/>
            <person name="Doulbeau S."/>
            <person name="Elias M."/>
            <person name="Farnham G."/>
            <person name="Gachon C.M."/>
            <person name="Gschloessl B."/>
            <person name="Heesch S."/>
            <person name="Jabbari K."/>
            <person name="Jubin C."/>
            <person name="Kawai H."/>
            <person name="Kimura K."/>
            <person name="Kloareg B."/>
            <person name="Kupper F.C."/>
            <person name="Lang D."/>
            <person name="Le Bail A."/>
            <person name="Leblanc C."/>
            <person name="Lerouge P."/>
            <person name="Lohr M."/>
            <person name="Lopez P.J."/>
            <person name="Martens C."/>
            <person name="Maumus F."/>
            <person name="Michel G."/>
            <person name="Miranda-Saavedra D."/>
            <person name="Morales J."/>
            <person name="Moreau H."/>
            <person name="Motomura T."/>
            <person name="Nagasato C."/>
            <person name="Napoli C.A."/>
            <person name="Nelson D.R."/>
            <person name="Nyvall-Collen P."/>
            <person name="Peters A.F."/>
            <person name="Pommier C."/>
            <person name="Potin P."/>
            <person name="Poulain J."/>
            <person name="Quesneville H."/>
            <person name="Read B."/>
            <person name="Rensing S.A."/>
            <person name="Ritter A."/>
            <person name="Rousvoal S."/>
            <person name="Samanta M."/>
            <person name="Samson G."/>
            <person name="Schroeder D.C."/>
            <person name="Segurens B."/>
            <person name="Strittmatter M."/>
            <person name="Tonon T."/>
            <person name="Tregear J.W."/>
            <person name="Valentin K."/>
            <person name="von Dassow P."/>
            <person name="Yamagishi T."/>
            <person name="Van de Peer Y."/>
            <person name="Wincker P."/>
        </authorList>
    </citation>
    <scope>NUCLEOTIDE SEQUENCE [LARGE SCALE GENOMIC DNA]</scope>
    <source>
        <strain evidence="2">Ec32 / CCAP1310/4</strain>
    </source>
</reference>
<dbReference type="EMBL" id="FN648531">
    <property type="protein sequence ID" value="CBJ26513.1"/>
    <property type="molecule type" value="Genomic_DNA"/>
</dbReference>